<dbReference type="OrthoDB" id="3173428at2"/>
<dbReference type="Gene3D" id="2.30.40.10">
    <property type="entry name" value="Urease, subunit C, domain 1"/>
    <property type="match status" value="1"/>
</dbReference>
<dbReference type="SUPFAM" id="SSF51338">
    <property type="entry name" value="Composite domain of metallo-dependent hydrolases"/>
    <property type="match status" value="1"/>
</dbReference>
<accession>A0A5C5RME0</accession>
<feature type="domain" description="Amidohydrolase 3" evidence="1">
    <location>
        <begin position="46"/>
        <end position="528"/>
    </location>
</feature>
<dbReference type="CDD" id="cd01300">
    <property type="entry name" value="YtcJ_like"/>
    <property type="match status" value="1"/>
</dbReference>
<dbReference type="InterPro" id="IPR011059">
    <property type="entry name" value="Metal-dep_hydrolase_composite"/>
</dbReference>
<evidence type="ECO:0000313" key="3">
    <source>
        <dbReference type="Proteomes" id="UP000319792"/>
    </source>
</evidence>
<dbReference type="PANTHER" id="PTHR22642">
    <property type="entry name" value="IMIDAZOLONEPROPIONASE"/>
    <property type="match status" value="1"/>
</dbReference>
<protein>
    <submittedName>
        <fullName evidence="2">Amidohydrolase</fullName>
    </submittedName>
</protein>
<dbReference type="InterPro" id="IPR032466">
    <property type="entry name" value="Metal_Hydrolase"/>
</dbReference>
<proteinExistence type="predicted"/>
<comment type="caution">
    <text evidence="2">The sequence shown here is derived from an EMBL/GenBank/DDBJ whole genome shotgun (WGS) entry which is preliminary data.</text>
</comment>
<evidence type="ECO:0000313" key="2">
    <source>
        <dbReference type="EMBL" id="TWS23265.1"/>
    </source>
</evidence>
<dbReference type="GO" id="GO:0016810">
    <property type="term" value="F:hydrolase activity, acting on carbon-nitrogen (but not peptide) bonds"/>
    <property type="evidence" value="ECO:0007669"/>
    <property type="project" value="InterPro"/>
</dbReference>
<reference evidence="2 3" key="2">
    <citation type="submission" date="2019-08" db="EMBL/GenBank/DDBJ databases">
        <title>Tsukamurella conjunctivitidis sp. nov., Tsukamurella assacharolytica sp. nov. and Tsukamurella sputae sp. nov. isolated from patients with conjunctivitis, bacteraemia (lymphoma) and respiratory infection (sputum) in Hong Kong.</title>
        <authorList>
            <person name="Fok K.M.N."/>
            <person name="Fong J.Y.H."/>
        </authorList>
    </citation>
    <scope>NUCLEOTIDE SEQUENCE [LARGE SCALE GENOMIC DNA]</scope>
    <source>
        <strain evidence="2 3">HKU70</strain>
    </source>
</reference>
<dbReference type="RefSeq" id="WP_146434765.1">
    <property type="nucleotide sequence ID" value="NZ_VIGV01000004.1"/>
</dbReference>
<dbReference type="Gene3D" id="3.10.310.70">
    <property type="match status" value="1"/>
</dbReference>
<dbReference type="PANTHER" id="PTHR22642:SF20">
    <property type="entry name" value="AMIDOHYDROLASE 3 DOMAIN-CONTAINING PROTEIN"/>
    <property type="match status" value="1"/>
</dbReference>
<keyword evidence="3" id="KW-1185">Reference proteome</keyword>
<name>A0A5C5RME0_9ACTN</name>
<keyword evidence="2" id="KW-0378">Hydrolase</keyword>
<dbReference type="AlphaFoldDB" id="A0A5C5RME0"/>
<dbReference type="Proteomes" id="UP000319792">
    <property type="component" value="Unassembled WGS sequence"/>
</dbReference>
<dbReference type="InterPro" id="IPR013108">
    <property type="entry name" value="Amidohydro_3"/>
</dbReference>
<evidence type="ECO:0000259" key="1">
    <source>
        <dbReference type="Pfam" id="PF07969"/>
    </source>
</evidence>
<organism evidence="2 3">
    <name type="scientific">Tsukamurella sputi</name>
    <dbReference type="NCBI Taxonomy" id="2591848"/>
    <lineage>
        <taxon>Bacteria</taxon>
        <taxon>Bacillati</taxon>
        <taxon>Actinomycetota</taxon>
        <taxon>Actinomycetes</taxon>
        <taxon>Mycobacteriales</taxon>
        <taxon>Tsukamurellaceae</taxon>
        <taxon>Tsukamurella</taxon>
    </lineage>
</organism>
<gene>
    <name evidence="2" type="ORF">FK268_13205</name>
</gene>
<reference evidence="2 3" key="1">
    <citation type="submission" date="2019-06" db="EMBL/GenBank/DDBJ databases">
        <authorList>
            <person name="Teng J.L.L."/>
            <person name="Lee H.H."/>
            <person name="Lau S.K.P."/>
            <person name="Woo P.C.Y."/>
        </authorList>
    </citation>
    <scope>NUCLEOTIDE SEQUENCE [LARGE SCALE GENOMIC DNA]</scope>
    <source>
        <strain evidence="2 3">HKU70</strain>
    </source>
</reference>
<dbReference type="SUPFAM" id="SSF51556">
    <property type="entry name" value="Metallo-dependent hydrolases"/>
    <property type="match status" value="1"/>
</dbReference>
<dbReference type="EMBL" id="VIGV01000004">
    <property type="protein sequence ID" value="TWS23265.1"/>
    <property type="molecule type" value="Genomic_DNA"/>
</dbReference>
<dbReference type="Gene3D" id="3.20.20.140">
    <property type="entry name" value="Metal-dependent hydrolases"/>
    <property type="match status" value="1"/>
</dbReference>
<dbReference type="Pfam" id="PF07969">
    <property type="entry name" value="Amidohydro_3"/>
    <property type="match status" value="1"/>
</dbReference>
<dbReference type="InterPro" id="IPR033932">
    <property type="entry name" value="YtcJ-like"/>
</dbReference>
<sequence>MIHYRNGRVVTVDPANPHAQSLVVDGARLAYVGSDDGAAALAPDAEVVDLAGALVLPGFIDAHTHLVEMGTSLNSLDLLDVRDAADLQDRLRAFAAEHASAARLTGGGWLLGPLAGRAPDRHLLDAAVPDRPVYLHSNDMHSMWVNSAALAELGIDAGTPDPVGGTVVRDADGAATGLLLEMAALGLASDFLAARVTDADRDAALRTAMDAYLRTGVTGAVDMAMRAEDLAALERAAADGLAMRIAAHWLIVPSGDAERDLAQVAEAAAHAERLRGGPIRIAGIKIMVDGVIDSCTAAMRAPFADGSHPGPIWPLAELEPVVRAADAAGLQVAMHAIGDAASDIALTAVERAIAANGPRERRHRLEHLEVVGEDGIARLAALGLVASMQPVHADPAIQETWRASLGDHRSERGYPWPEITAAGARLAFGSDAPTAPHPPLPNLFIASTRRSAIDPALPPNLPQYALPLAEALGHATRDAAYACRWEDEAGVLAAGLAADFVVLDTDPFAQGPDSLLTARVRRTVTAGVTRWCADGIAAG</sequence>